<protein>
    <recommendedName>
        <fullName evidence="8">Cobalt ABC transporter permease</fullName>
    </recommendedName>
</protein>
<dbReference type="EMBL" id="LSKU01000001">
    <property type="protein sequence ID" value="KXG44343.1"/>
    <property type="molecule type" value="Genomic_DNA"/>
</dbReference>
<gene>
    <name evidence="6" type="ORF">U473_10235</name>
</gene>
<dbReference type="NCBIfam" id="TIGR02454">
    <property type="entry name" value="ECF_T_CbiQ"/>
    <property type="match status" value="1"/>
</dbReference>
<evidence type="ECO:0000256" key="1">
    <source>
        <dbReference type="ARBA" id="ARBA00004651"/>
    </source>
</evidence>
<dbReference type="PANTHER" id="PTHR43723">
    <property type="entry name" value="COBALT TRANSPORT PROTEIN CBIQ"/>
    <property type="match status" value="1"/>
</dbReference>
<comment type="caution">
    <text evidence="6">The sequence shown here is derived from an EMBL/GenBank/DDBJ whole genome shotgun (WGS) entry which is preliminary data.</text>
</comment>
<reference evidence="6 7" key="1">
    <citation type="submission" date="2016-02" db="EMBL/GenBank/DDBJ databases">
        <title>Draft Genome for Tepidibacillus decaturensis nov. sp. Strain Z9, an Anaerobic, Moderately Thermophilic and Heterotrophic Bacterium from Deep Subsurface of the Illinois Basin, USA.</title>
        <authorList>
            <person name="Dong Y."/>
            <person name="Chang J.Y."/>
            <person name="Sanford R."/>
            <person name="Fouke B.W."/>
        </authorList>
    </citation>
    <scope>NUCLEOTIDE SEQUENCE [LARGE SCALE GENOMIC DNA]</scope>
    <source>
        <strain evidence="6 7">Z9</strain>
    </source>
</reference>
<dbReference type="InterPro" id="IPR003339">
    <property type="entry name" value="ABC/ECF_trnsptr_transmembrane"/>
</dbReference>
<keyword evidence="7" id="KW-1185">Reference proteome</keyword>
<evidence type="ECO:0000313" key="7">
    <source>
        <dbReference type="Proteomes" id="UP000070352"/>
    </source>
</evidence>
<evidence type="ECO:0000256" key="2">
    <source>
        <dbReference type="ARBA" id="ARBA00022475"/>
    </source>
</evidence>
<evidence type="ECO:0008006" key="8">
    <source>
        <dbReference type="Google" id="ProtNLM"/>
    </source>
</evidence>
<dbReference type="AlphaFoldDB" id="A0A135L691"/>
<dbReference type="InterPro" id="IPR052770">
    <property type="entry name" value="Cobalt_transport_CbiQ"/>
</dbReference>
<name>A0A135L691_9BACI</name>
<evidence type="ECO:0000256" key="4">
    <source>
        <dbReference type="ARBA" id="ARBA00022989"/>
    </source>
</evidence>
<dbReference type="InterPro" id="IPR012809">
    <property type="entry name" value="ECF_CbiQ"/>
</dbReference>
<dbReference type="GO" id="GO:0006824">
    <property type="term" value="P:cobalt ion transport"/>
    <property type="evidence" value="ECO:0007669"/>
    <property type="project" value="InterPro"/>
</dbReference>
<dbReference type="STRING" id="1413211.U473_10235"/>
<accession>A0A135L691</accession>
<dbReference type="Proteomes" id="UP000070352">
    <property type="component" value="Unassembled WGS sequence"/>
</dbReference>
<dbReference type="Pfam" id="PF02361">
    <property type="entry name" value="CbiQ"/>
    <property type="match status" value="1"/>
</dbReference>
<dbReference type="OrthoDB" id="9815246at2"/>
<sequence>MLKIDQIAYTNRFIRLDPLIKLAFVFVSFIFSFLFHWVGDLMIWVITVTITIGFAKVPWKDYLTLLLGMGLFLGVSLISIMVSISPSPKMMLGFLSIGPYFIGITKQGIETAGSIFFQSLSNTASLLFLILTTPFHDLIKVMEKLKIPVDLLEIAKLIYRFLFVLLDTAYQMKMAQTSRLGYKNFTRSLYSFSALLSQLFINSLERYQKWAIGLESRGVIESSIVADQANTEV</sequence>
<keyword evidence="4" id="KW-1133">Transmembrane helix</keyword>
<evidence type="ECO:0000256" key="5">
    <source>
        <dbReference type="ARBA" id="ARBA00023136"/>
    </source>
</evidence>
<organism evidence="6 7">
    <name type="scientific">Tepidibacillus decaturensis</name>
    <dbReference type="NCBI Taxonomy" id="1413211"/>
    <lineage>
        <taxon>Bacteria</taxon>
        <taxon>Bacillati</taxon>
        <taxon>Bacillota</taxon>
        <taxon>Bacilli</taxon>
        <taxon>Bacillales</taxon>
        <taxon>Bacillaceae</taxon>
        <taxon>Tepidibacillus</taxon>
    </lineage>
</organism>
<dbReference type="PANTHER" id="PTHR43723:SF1">
    <property type="entry name" value="COBALT TRANSPORT PROTEIN CBIQ"/>
    <property type="match status" value="1"/>
</dbReference>
<evidence type="ECO:0000256" key="3">
    <source>
        <dbReference type="ARBA" id="ARBA00022692"/>
    </source>
</evidence>
<dbReference type="CDD" id="cd16914">
    <property type="entry name" value="EcfT"/>
    <property type="match status" value="1"/>
</dbReference>
<keyword evidence="3" id="KW-0812">Transmembrane</keyword>
<keyword evidence="2" id="KW-1003">Cell membrane</keyword>
<dbReference type="RefSeq" id="WP_068725969.1">
    <property type="nucleotide sequence ID" value="NZ_LSKU01000001.1"/>
</dbReference>
<dbReference type="GO" id="GO:0043190">
    <property type="term" value="C:ATP-binding cassette (ABC) transporter complex"/>
    <property type="evidence" value="ECO:0007669"/>
    <property type="project" value="InterPro"/>
</dbReference>
<comment type="subcellular location">
    <subcellularLocation>
        <location evidence="1">Cell membrane</location>
        <topology evidence="1">Multi-pass membrane protein</topology>
    </subcellularLocation>
</comment>
<proteinExistence type="predicted"/>
<evidence type="ECO:0000313" key="6">
    <source>
        <dbReference type="EMBL" id="KXG44343.1"/>
    </source>
</evidence>
<keyword evidence="5" id="KW-0472">Membrane</keyword>